<dbReference type="Gene3D" id="3.20.20.80">
    <property type="entry name" value="Glycosidases"/>
    <property type="match status" value="1"/>
</dbReference>
<keyword evidence="8 11" id="KW-0326">Glycosidase</keyword>
<keyword evidence="7 11" id="KW-0119">Carbohydrate metabolism</keyword>
<evidence type="ECO:0000256" key="1">
    <source>
        <dbReference type="ARBA" id="ARBA00001462"/>
    </source>
</evidence>
<dbReference type="PANTHER" id="PTHR40631">
    <property type="entry name" value="ALPHA-L-ARABINOFURANOSIDASE AXHA-2-RELATED"/>
    <property type="match status" value="1"/>
</dbReference>
<dbReference type="STRING" id="1144548.SAMN05443287_10552"/>
<evidence type="ECO:0000256" key="12">
    <source>
        <dbReference type="SAM" id="MobiDB-lite"/>
    </source>
</evidence>
<dbReference type="InterPro" id="IPR031158">
    <property type="entry name" value="GH10_AS"/>
</dbReference>
<dbReference type="CDD" id="cd08987">
    <property type="entry name" value="GH62"/>
    <property type="match status" value="1"/>
</dbReference>
<dbReference type="Pfam" id="PF03664">
    <property type="entry name" value="Glyco_hydro_62"/>
    <property type="match status" value="1"/>
</dbReference>
<dbReference type="SUPFAM" id="SSF51445">
    <property type="entry name" value="(Trans)glycosidases"/>
    <property type="match status" value="1"/>
</dbReference>
<comment type="catalytic activity">
    <reaction evidence="1">
        <text>Hydrolysis of terminal non-reducing alpha-L-arabinofuranoside residues in alpha-L-arabinosides.</text>
        <dbReference type="EC" id="3.2.1.55"/>
    </reaction>
</comment>
<protein>
    <recommendedName>
        <fullName evidence="11">Beta-xylanase</fullName>
        <ecNumber evidence="11">3.2.1.8</ecNumber>
    </recommendedName>
</protein>
<evidence type="ECO:0000313" key="16">
    <source>
        <dbReference type="Proteomes" id="UP000198707"/>
    </source>
</evidence>
<dbReference type="EMBL" id="FNYV01000005">
    <property type="protein sequence ID" value="SEJ51783.1"/>
    <property type="molecule type" value="Genomic_DNA"/>
</dbReference>
<dbReference type="InterPro" id="IPR023296">
    <property type="entry name" value="Glyco_hydro_beta-prop_sf"/>
</dbReference>
<dbReference type="CDD" id="cd23418">
    <property type="entry name" value="beta-trefoil_Ricin_XLN-like"/>
    <property type="match status" value="1"/>
</dbReference>
<dbReference type="SUPFAM" id="SSF50370">
    <property type="entry name" value="Ricin B-like lectins"/>
    <property type="match status" value="1"/>
</dbReference>
<evidence type="ECO:0000256" key="5">
    <source>
        <dbReference type="ARBA" id="ARBA00022729"/>
    </source>
</evidence>
<dbReference type="Gene3D" id="2.80.10.50">
    <property type="match status" value="1"/>
</dbReference>
<feature type="active site" description="Nucleophile" evidence="10">
    <location>
        <position position="274"/>
    </location>
</feature>
<comment type="subcellular location">
    <subcellularLocation>
        <location evidence="2">Secreted</location>
    </subcellularLocation>
</comment>
<dbReference type="PROSITE" id="PS50231">
    <property type="entry name" value="RICIN_B_LECTIN"/>
    <property type="match status" value="1"/>
</dbReference>
<dbReference type="InterPro" id="IPR001000">
    <property type="entry name" value="GH10_dom"/>
</dbReference>
<dbReference type="PRINTS" id="PR00134">
    <property type="entry name" value="GLHYDRLASE10"/>
</dbReference>
<dbReference type="PROSITE" id="PS00591">
    <property type="entry name" value="GH10_1"/>
    <property type="match status" value="1"/>
</dbReference>
<dbReference type="InterPro" id="IPR017853">
    <property type="entry name" value="GH"/>
</dbReference>
<dbReference type="Proteomes" id="UP000198707">
    <property type="component" value="Unassembled WGS sequence"/>
</dbReference>
<evidence type="ECO:0000313" key="15">
    <source>
        <dbReference type="EMBL" id="SEJ51783.1"/>
    </source>
</evidence>
<feature type="chain" id="PRO_5011491217" description="Beta-xylanase" evidence="13">
    <location>
        <begin position="39"/>
        <end position="821"/>
    </location>
</feature>
<dbReference type="AlphaFoldDB" id="A0A1H6ZDZ7"/>
<dbReference type="InterPro" id="IPR005193">
    <property type="entry name" value="GH62_arabinosidase"/>
</dbReference>
<gene>
    <name evidence="15" type="ORF">SAMN05443287_10552</name>
</gene>
<dbReference type="GO" id="GO:0046556">
    <property type="term" value="F:alpha-L-arabinofuranosidase activity"/>
    <property type="evidence" value="ECO:0007669"/>
    <property type="project" value="UniProtKB-EC"/>
</dbReference>
<name>A0A1H6ZDZ7_9ACTN</name>
<feature type="region of interest" description="Disordered" evidence="12">
    <location>
        <begin position="340"/>
        <end position="373"/>
    </location>
</feature>
<dbReference type="Gene3D" id="2.115.10.20">
    <property type="entry name" value="Glycosyl hydrolase domain, family 43"/>
    <property type="match status" value="1"/>
</dbReference>
<evidence type="ECO:0000256" key="10">
    <source>
        <dbReference type="PROSITE-ProRule" id="PRU10061"/>
    </source>
</evidence>
<dbReference type="GO" id="GO:0045493">
    <property type="term" value="P:xylan catabolic process"/>
    <property type="evidence" value="ECO:0007669"/>
    <property type="project" value="UniProtKB-KW"/>
</dbReference>
<dbReference type="GO" id="GO:0031176">
    <property type="term" value="F:endo-1,4-beta-xylanase activity"/>
    <property type="evidence" value="ECO:0007669"/>
    <property type="project" value="UniProtKB-EC"/>
</dbReference>
<feature type="signal peptide" evidence="13">
    <location>
        <begin position="1"/>
        <end position="38"/>
    </location>
</feature>
<dbReference type="PROSITE" id="PS51760">
    <property type="entry name" value="GH10_2"/>
    <property type="match status" value="1"/>
</dbReference>
<feature type="domain" description="GH10" evidence="14">
    <location>
        <begin position="37"/>
        <end position="340"/>
    </location>
</feature>
<keyword evidence="6 11" id="KW-0378">Hydrolase</keyword>
<evidence type="ECO:0000256" key="11">
    <source>
        <dbReference type="RuleBase" id="RU361174"/>
    </source>
</evidence>
<evidence type="ECO:0000256" key="13">
    <source>
        <dbReference type="SAM" id="SignalP"/>
    </source>
</evidence>
<dbReference type="Pfam" id="PF00652">
    <property type="entry name" value="Ricin_B_lectin"/>
    <property type="match status" value="1"/>
</dbReference>
<evidence type="ECO:0000256" key="3">
    <source>
        <dbReference type="ARBA" id="ARBA00022525"/>
    </source>
</evidence>
<dbReference type="RefSeq" id="WP_232521340.1">
    <property type="nucleotide sequence ID" value="NZ_FNYV01000005.1"/>
</dbReference>
<dbReference type="Pfam" id="PF00331">
    <property type="entry name" value="Glyco_hydro_10"/>
    <property type="match status" value="1"/>
</dbReference>
<dbReference type="GO" id="GO:0046373">
    <property type="term" value="P:L-arabinose metabolic process"/>
    <property type="evidence" value="ECO:0007669"/>
    <property type="project" value="InterPro"/>
</dbReference>
<sequence>MISRTRPAGRRLRRLSVSGAAAVVAVVAASLLPSLAQAAETTLAAAANQSGRYFGTAVAANKLSDSTYVGILNREFNSVTAENEMKIDALEPQQNQFTYTNADRIVNHALSRGWKVRGHTLAWHSQQPGWMQNMSGTALRNAMLNHVTQVATYYRGKIDSWDVVNEAFADGDSGARRDSNLQRTGNDWIEAAFRAARAADPGAKLCYNDYNTDNWNWAKTQAVYRMVQDFKQRGVPIDCVGFQSHFNAQSAYNSNYRTTLSSFAALGVDVQITELDIEGSGTTQANTYRSVVNDCLAVPRCNGITVWGIRDSDSWRSYGTPLLFDNSGNKKPAYTATLDALNSAGPAPTPTPTTPGPTPTTPGPTPTAPPGSASEIVGTQSNRCIDVPNASRDNGVRVQLYDCNKQTNQAWTYTANKQLQVYGNMCLDAAGSGNGAAVQIYSCHSQTNQQWNVNSNGTISGVQSGRCLDVWSTNNGAQIQLYDCHGQTNQQFRLVSLGGSNPTPTPTATPTPTPTPTGGTCSLPSSYRWSSTGALAQPRSGWVSLKDFTHAPYNGQHLVYGTTHDTGTTWGSMNFGLFSNWNQMGSASQNAMPFAAVAPSLFYFAPRNVWVLAYQWGGPAFSYRTSTDPTNVNSWSAHQTLFTGSISNSSTGPIDQALIGDDQNMYLFFAGDNGRIYRASMPIGNFPGSFGSNYTTIMTDTTNNLFEGVQVYKLQGENRYLMLVEAIGSQGRYFRSFTATSLGGTWTPQAATESNPFAGKANSGATWTNDISHGELIRTNADQTMTVNACNLQLLYQGRSPNSGGDYGLLPYRPGVLTLQR</sequence>
<keyword evidence="9 11" id="KW-0624">Polysaccharide degradation</keyword>
<keyword evidence="4 15" id="KW-0858">Xylan degradation</keyword>
<evidence type="ECO:0000256" key="9">
    <source>
        <dbReference type="ARBA" id="ARBA00023326"/>
    </source>
</evidence>
<organism evidence="15 16">
    <name type="scientific">Micromonospora phaseoli</name>
    <dbReference type="NCBI Taxonomy" id="1144548"/>
    <lineage>
        <taxon>Bacteria</taxon>
        <taxon>Bacillati</taxon>
        <taxon>Actinomycetota</taxon>
        <taxon>Actinomycetes</taxon>
        <taxon>Micromonosporales</taxon>
        <taxon>Micromonosporaceae</taxon>
        <taxon>Micromonospora</taxon>
    </lineage>
</organism>
<proteinExistence type="inferred from homology"/>
<dbReference type="GO" id="GO:0005576">
    <property type="term" value="C:extracellular region"/>
    <property type="evidence" value="ECO:0007669"/>
    <property type="project" value="UniProtKB-SubCell"/>
</dbReference>
<dbReference type="SMART" id="SM00633">
    <property type="entry name" value="Glyco_10"/>
    <property type="match status" value="1"/>
</dbReference>
<dbReference type="InterPro" id="IPR000772">
    <property type="entry name" value="Ricin_B_lectin"/>
</dbReference>
<comment type="similarity">
    <text evidence="11">Belongs to the glycosyl hydrolase 10 (cellulase F) family.</text>
</comment>
<evidence type="ECO:0000259" key="14">
    <source>
        <dbReference type="PROSITE" id="PS51760"/>
    </source>
</evidence>
<evidence type="ECO:0000256" key="2">
    <source>
        <dbReference type="ARBA" id="ARBA00004613"/>
    </source>
</evidence>
<dbReference type="InterPro" id="IPR035992">
    <property type="entry name" value="Ricin_B-like_lectins"/>
</dbReference>
<evidence type="ECO:0000256" key="7">
    <source>
        <dbReference type="ARBA" id="ARBA00023277"/>
    </source>
</evidence>
<reference evidence="16" key="1">
    <citation type="submission" date="2016-10" db="EMBL/GenBank/DDBJ databases">
        <authorList>
            <person name="Varghese N."/>
            <person name="Submissions S."/>
        </authorList>
    </citation>
    <scope>NUCLEOTIDE SEQUENCE [LARGE SCALE GENOMIC DNA]</scope>
    <source>
        <strain evidence="16">CGMCC 4.7038</strain>
    </source>
</reference>
<accession>A0A1H6ZDZ7</accession>
<dbReference type="SUPFAM" id="SSF75005">
    <property type="entry name" value="Arabinanase/levansucrase/invertase"/>
    <property type="match status" value="1"/>
</dbReference>
<keyword evidence="5 13" id="KW-0732">Signal</keyword>
<keyword evidence="3" id="KW-0964">Secreted</keyword>
<evidence type="ECO:0000256" key="4">
    <source>
        <dbReference type="ARBA" id="ARBA00022651"/>
    </source>
</evidence>
<keyword evidence="16" id="KW-1185">Reference proteome</keyword>
<evidence type="ECO:0000256" key="6">
    <source>
        <dbReference type="ARBA" id="ARBA00022801"/>
    </source>
</evidence>
<feature type="compositionally biased region" description="Pro residues" evidence="12">
    <location>
        <begin position="347"/>
        <end position="369"/>
    </location>
</feature>
<dbReference type="EC" id="3.2.1.8" evidence="11"/>
<evidence type="ECO:0000256" key="8">
    <source>
        <dbReference type="ARBA" id="ARBA00023295"/>
    </source>
</evidence>
<feature type="compositionally biased region" description="Pro residues" evidence="12">
    <location>
        <begin position="503"/>
        <end position="515"/>
    </location>
</feature>
<dbReference type="SMART" id="SM00458">
    <property type="entry name" value="RICIN"/>
    <property type="match status" value="1"/>
</dbReference>
<comment type="catalytic activity">
    <reaction evidence="11">
        <text>Endohydrolysis of (1-&gt;4)-beta-D-xylosidic linkages in xylans.</text>
        <dbReference type="EC" id="3.2.1.8"/>
    </reaction>
</comment>
<feature type="region of interest" description="Disordered" evidence="12">
    <location>
        <begin position="498"/>
        <end position="519"/>
    </location>
</feature>
<dbReference type="PANTHER" id="PTHR40631:SF1">
    <property type="entry name" value="ALPHA-L-ARABINOFURANOSIDASE AXHA-2-RELATED"/>
    <property type="match status" value="1"/>
</dbReference>